<name>A0ABY6J659_9BACT</name>
<evidence type="ECO:0000313" key="1">
    <source>
        <dbReference type="EMBL" id="UYQ95166.1"/>
    </source>
</evidence>
<reference evidence="1" key="1">
    <citation type="submission" date="2022-10" db="EMBL/GenBank/DDBJ databases">
        <title>Chitinophaga sp. nov., isolated from soil.</title>
        <authorList>
            <person name="Jeon C.O."/>
        </authorList>
    </citation>
    <scope>NUCLEOTIDE SEQUENCE</scope>
    <source>
        <strain evidence="1">R8</strain>
    </source>
</reference>
<sequence length="805" mass="89096">MKAQSSAPASAADIRLQMGKLNTLGSVLYFAAHPDDENTRLIAYLAKERLYRTGYLSLTRGDGGQNLIGNEQAELLGLIRTQELLAARRTDGGEQFFTRANDFGFSKNPEETFNIWDKQKILGDAVWVIRNFQPDVIVCRFPADSRAGHGHHTASAMIAAEAFDAAADPKQFPEQLKYVKTWQTKRLLWNGFNNQGENDLRLDVGSYNYLLGRGYGEIAAESRSQHKSQGFGVAATRGTSNETFQHIKGDIAKEDLFDGVNTSWSRVPGGEDIARQVGIIINAFNVSNPAASVPALLQVRKAIQALPEGYWKSQKLKETEQLILNCAGIWIEAYSSSAEATPGQQLKTTVQLINRSKTQVQLNSISFNGQNETINEPLTYNNLVTRSGNVNLTDTTHVTQPYWLEKPHPIGLYAIATQQLVGNPGNPNPLSALITLNVGGQEMKVNRPFVYKYTDPVKGEVFRPLVIAPPVIATLASPVYIYTKAEAHNIPVKVKSMKAGVSGQVKLKLPAGFRAEPASRPFTLTNAGDETEVMFSVSPVKMNGHDVADTLAVAVEYNGKTYTQSMLQIEYDHIPAITLFPEAQARLVSVNLKYNGRKLGYIPGAGDKVAESLRQVGYDVTILGEKEIMSGNLEQYNAIITGVRAYNTQDRLRYWQDNLMNYVKNGGTLLVQYNTNGQLVTPNLGPYPFSLSRDRVTDEHAKITFVDPANPLLHYPNEIGQQDFEGWVQERGLYFTGNADAKYQSLFRMADPKERDLEGSTIVANYGKGRYVYTSLAFFRQLPAGVPGAYRLFVNLISDQPNKSK</sequence>
<protein>
    <submittedName>
        <fullName evidence="1">PIG-L family deacetylase</fullName>
    </submittedName>
</protein>
<dbReference type="InterPro" id="IPR024078">
    <property type="entry name" value="LmbE-like_dom_sf"/>
</dbReference>
<dbReference type="InterPro" id="IPR003737">
    <property type="entry name" value="GlcNAc_PI_deacetylase-related"/>
</dbReference>
<organism evidence="1 2">
    <name type="scientific">Chitinophaga horti</name>
    <dbReference type="NCBI Taxonomy" id="2920382"/>
    <lineage>
        <taxon>Bacteria</taxon>
        <taxon>Pseudomonadati</taxon>
        <taxon>Bacteroidota</taxon>
        <taxon>Chitinophagia</taxon>
        <taxon>Chitinophagales</taxon>
        <taxon>Chitinophagaceae</taxon>
        <taxon>Chitinophaga</taxon>
    </lineage>
</organism>
<dbReference type="SUPFAM" id="SSF102588">
    <property type="entry name" value="LmbE-like"/>
    <property type="match status" value="1"/>
</dbReference>
<dbReference type="Gene3D" id="3.40.50.10320">
    <property type="entry name" value="LmbE-like"/>
    <property type="match status" value="1"/>
</dbReference>
<dbReference type="Proteomes" id="UP001162741">
    <property type="component" value="Chromosome"/>
</dbReference>
<dbReference type="SUPFAM" id="SSF52317">
    <property type="entry name" value="Class I glutamine amidotransferase-like"/>
    <property type="match status" value="1"/>
</dbReference>
<dbReference type="InterPro" id="IPR029062">
    <property type="entry name" value="Class_I_gatase-like"/>
</dbReference>
<keyword evidence="2" id="KW-1185">Reference proteome</keyword>
<dbReference type="Pfam" id="PF02585">
    <property type="entry name" value="PIG-L"/>
    <property type="match status" value="1"/>
</dbReference>
<dbReference type="EMBL" id="CP107006">
    <property type="protein sequence ID" value="UYQ95166.1"/>
    <property type="molecule type" value="Genomic_DNA"/>
</dbReference>
<dbReference type="RefSeq" id="WP_264282945.1">
    <property type="nucleotide sequence ID" value="NZ_CP107006.1"/>
</dbReference>
<evidence type="ECO:0000313" key="2">
    <source>
        <dbReference type="Proteomes" id="UP001162741"/>
    </source>
</evidence>
<proteinExistence type="predicted"/>
<accession>A0ABY6J659</accession>
<gene>
    <name evidence="1" type="ORF">MKQ68_08655</name>
</gene>